<evidence type="ECO:0000313" key="2">
    <source>
        <dbReference type="EnsemblMetazoa" id="GMOY011252-PA"/>
    </source>
</evidence>
<feature type="compositionally biased region" description="Polar residues" evidence="1">
    <location>
        <begin position="294"/>
        <end position="305"/>
    </location>
</feature>
<keyword evidence="3" id="KW-1185">Reference proteome</keyword>
<dbReference type="AlphaFoldDB" id="A0A1B0GD77"/>
<feature type="region of interest" description="Disordered" evidence="1">
    <location>
        <begin position="294"/>
        <end position="332"/>
    </location>
</feature>
<proteinExistence type="predicted"/>
<feature type="compositionally biased region" description="Acidic residues" evidence="1">
    <location>
        <begin position="313"/>
        <end position="323"/>
    </location>
</feature>
<sequence>MRLVKQSRQIVVRNADDVCLQKEKTNIVPSTLIVRPSNCGKTNVMISLIESPNGLSFKNIYIYSKSLYQPKHHYLQTLIEPIKGINLFTFSENEKVISISKAKPHSIMIFDDVICDKQNTIRNYFCMGRHKHVDCFYLCQTYTRIPKHLIRDNANMIVIFKQDEMNVKHVYNDHVIGDMSFKKLLTICSTCWKDKYGFVVVSKDDPIDKGRYRKGFDNFIQFNIEQITTGYRADYKEMSNKLLKDIIKTREVLKAKLRNIKLNQIEKVNLLEDTFQPITKPLKRIIKKLDNKNSTPLTSSFTNDSMEIHNNDSDESDDDDDDHDHDVRHNNEINDVNNVDYNDVGVEADNDEKDSVNNLTTTCTSKMKRVEDDMKQFQNTYDLQMNGMKKQIDELCPTIKNDINSEAKQMR</sequence>
<dbReference type="EMBL" id="CCAG010002328">
    <property type="status" value="NOT_ANNOTATED_CDS"/>
    <property type="molecule type" value="Genomic_DNA"/>
</dbReference>
<evidence type="ECO:0000313" key="3">
    <source>
        <dbReference type="Proteomes" id="UP000092444"/>
    </source>
</evidence>
<dbReference type="EnsemblMetazoa" id="GMOY011252-RA">
    <property type="protein sequence ID" value="GMOY011252-PA"/>
    <property type="gene ID" value="GMOY011252"/>
</dbReference>
<accession>A0A1B0GD77</accession>
<evidence type="ECO:0000256" key="1">
    <source>
        <dbReference type="SAM" id="MobiDB-lite"/>
    </source>
</evidence>
<dbReference type="EMBL" id="CCAG010002329">
    <property type="status" value="NOT_ANNOTATED_CDS"/>
    <property type="molecule type" value="Genomic_DNA"/>
</dbReference>
<protein>
    <submittedName>
        <fullName evidence="2">Uncharacterized protein</fullName>
    </submittedName>
</protein>
<dbReference type="EMBL" id="CCAG010002327">
    <property type="status" value="NOT_ANNOTATED_CDS"/>
    <property type="molecule type" value="Genomic_DNA"/>
</dbReference>
<name>A0A1B0GD77_GLOMM</name>
<organism evidence="2 3">
    <name type="scientific">Glossina morsitans morsitans</name>
    <name type="common">Savannah tsetse fly</name>
    <dbReference type="NCBI Taxonomy" id="37546"/>
    <lineage>
        <taxon>Eukaryota</taxon>
        <taxon>Metazoa</taxon>
        <taxon>Ecdysozoa</taxon>
        <taxon>Arthropoda</taxon>
        <taxon>Hexapoda</taxon>
        <taxon>Insecta</taxon>
        <taxon>Pterygota</taxon>
        <taxon>Neoptera</taxon>
        <taxon>Endopterygota</taxon>
        <taxon>Diptera</taxon>
        <taxon>Brachycera</taxon>
        <taxon>Muscomorpha</taxon>
        <taxon>Hippoboscoidea</taxon>
        <taxon>Glossinidae</taxon>
        <taxon>Glossina</taxon>
    </lineage>
</organism>
<dbReference type="Proteomes" id="UP000092444">
    <property type="component" value="Unassembled WGS sequence"/>
</dbReference>
<reference evidence="2" key="1">
    <citation type="submission" date="2020-05" db="UniProtKB">
        <authorList>
            <consortium name="EnsemblMetazoa"/>
        </authorList>
    </citation>
    <scope>IDENTIFICATION</scope>
    <source>
        <strain evidence="2">Yale</strain>
    </source>
</reference>